<dbReference type="Proteomes" id="UP000006729">
    <property type="component" value="Chromosome 11"/>
</dbReference>
<evidence type="ECO:0000256" key="3">
    <source>
        <dbReference type="SAM" id="Phobius"/>
    </source>
</evidence>
<evidence type="ECO:0000313" key="5">
    <source>
        <dbReference type="Proteomes" id="UP000006729"/>
    </source>
</evidence>
<reference evidence="4 5" key="1">
    <citation type="journal article" date="2006" name="Science">
        <title>The genome of black cottonwood, Populus trichocarpa (Torr. &amp; Gray).</title>
        <authorList>
            <person name="Tuskan G.A."/>
            <person name="Difazio S."/>
            <person name="Jansson S."/>
            <person name="Bohlmann J."/>
            <person name="Grigoriev I."/>
            <person name="Hellsten U."/>
            <person name="Putnam N."/>
            <person name="Ralph S."/>
            <person name="Rombauts S."/>
            <person name="Salamov A."/>
            <person name="Schein J."/>
            <person name="Sterck L."/>
            <person name="Aerts A."/>
            <person name="Bhalerao R.R."/>
            <person name="Bhalerao R.P."/>
            <person name="Blaudez D."/>
            <person name="Boerjan W."/>
            <person name="Brun A."/>
            <person name="Brunner A."/>
            <person name="Busov V."/>
            <person name="Campbell M."/>
            <person name="Carlson J."/>
            <person name="Chalot M."/>
            <person name="Chapman J."/>
            <person name="Chen G.L."/>
            <person name="Cooper D."/>
            <person name="Coutinho P.M."/>
            <person name="Couturier J."/>
            <person name="Covert S."/>
            <person name="Cronk Q."/>
            <person name="Cunningham R."/>
            <person name="Davis J."/>
            <person name="Degroeve S."/>
            <person name="Dejardin A."/>
            <person name="Depamphilis C."/>
            <person name="Detter J."/>
            <person name="Dirks B."/>
            <person name="Dubchak I."/>
            <person name="Duplessis S."/>
            <person name="Ehlting J."/>
            <person name="Ellis B."/>
            <person name="Gendler K."/>
            <person name="Goodstein D."/>
            <person name="Gribskov M."/>
            <person name="Grimwood J."/>
            <person name="Groover A."/>
            <person name="Gunter L."/>
            <person name="Hamberger B."/>
            <person name="Heinze B."/>
            <person name="Helariutta Y."/>
            <person name="Henrissat B."/>
            <person name="Holligan D."/>
            <person name="Holt R."/>
            <person name="Huang W."/>
            <person name="Islam-Faridi N."/>
            <person name="Jones S."/>
            <person name="Jones-Rhoades M."/>
            <person name="Jorgensen R."/>
            <person name="Joshi C."/>
            <person name="Kangasjarvi J."/>
            <person name="Karlsson J."/>
            <person name="Kelleher C."/>
            <person name="Kirkpatrick R."/>
            <person name="Kirst M."/>
            <person name="Kohler A."/>
            <person name="Kalluri U."/>
            <person name="Larimer F."/>
            <person name="Leebens-Mack J."/>
            <person name="Leple J.C."/>
            <person name="Locascio P."/>
            <person name="Lou Y."/>
            <person name="Lucas S."/>
            <person name="Martin F."/>
            <person name="Montanini B."/>
            <person name="Napoli C."/>
            <person name="Nelson D.R."/>
            <person name="Nelson C."/>
            <person name="Nieminen K."/>
            <person name="Nilsson O."/>
            <person name="Pereda V."/>
            <person name="Peter G."/>
            <person name="Philippe R."/>
            <person name="Pilate G."/>
            <person name="Poliakov A."/>
            <person name="Razumovskaya J."/>
            <person name="Richardson P."/>
            <person name="Rinaldi C."/>
            <person name="Ritland K."/>
            <person name="Rouze P."/>
            <person name="Ryaboy D."/>
            <person name="Schmutz J."/>
            <person name="Schrader J."/>
            <person name="Segerman B."/>
            <person name="Shin H."/>
            <person name="Siddiqui A."/>
            <person name="Sterky F."/>
            <person name="Terry A."/>
            <person name="Tsai C.J."/>
            <person name="Uberbacher E."/>
            <person name="Unneberg P."/>
            <person name="Vahala J."/>
            <person name="Wall K."/>
            <person name="Wessler S."/>
            <person name="Yang G."/>
            <person name="Yin T."/>
            <person name="Douglas C."/>
            <person name="Marra M."/>
            <person name="Sandberg G."/>
            <person name="Van de Peer Y."/>
            <person name="Rokhsar D."/>
        </authorList>
    </citation>
    <scope>NUCLEOTIDE SEQUENCE [LARGE SCALE GENOMIC DNA]</scope>
    <source>
        <strain evidence="5">cv. Nisqually</strain>
    </source>
</reference>
<keyword evidence="5" id="KW-1185">Reference proteome</keyword>
<dbReference type="SMR" id="A0A2K1YLA4"/>
<dbReference type="AlphaFoldDB" id="A0A2K1YLA4"/>
<accession>A0A2K1YLA4</accession>
<feature type="coiled-coil region" evidence="1">
    <location>
        <begin position="201"/>
        <end position="236"/>
    </location>
</feature>
<name>A0A2K1YLA4_POPTR</name>
<keyword evidence="3" id="KW-0812">Transmembrane</keyword>
<dbReference type="InParanoid" id="A0A2K1YLA4"/>
<feature type="transmembrane region" description="Helical" evidence="3">
    <location>
        <begin position="46"/>
        <end position="73"/>
    </location>
</feature>
<dbReference type="Gramene" id="Potri.011G165300.1.v4.1">
    <property type="protein sequence ID" value="Potri.011G165300.1.v4.1"/>
    <property type="gene ID" value="Potri.011G165300.v4.1"/>
</dbReference>
<feature type="region of interest" description="Disordered" evidence="2">
    <location>
        <begin position="116"/>
        <end position="141"/>
    </location>
</feature>
<proteinExistence type="predicted"/>
<keyword evidence="3" id="KW-0472">Membrane</keyword>
<evidence type="ECO:0000256" key="2">
    <source>
        <dbReference type="SAM" id="MobiDB-lite"/>
    </source>
</evidence>
<dbReference type="OrthoDB" id="844605at2759"/>
<feature type="compositionally biased region" description="Basic and acidic residues" evidence="2">
    <location>
        <begin position="116"/>
        <end position="125"/>
    </location>
</feature>
<protein>
    <submittedName>
        <fullName evidence="4">Uncharacterized protein</fullName>
    </submittedName>
</protein>
<gene>
    <name evidence="4" type="ORF">POPTR_011G165300</name>
</gene>
<evidence type="ECO:0000256" key="1">
    <source>
        <dbReference type="SAM" id="Coils"/>
    </source>
</evidence>
<evidence type="ECO:0000313" key="4">
    <source>
        <dbReference type="EMBL" id="PNT13814.1"/>
    </source>
</evidence>
<sequence>MYVLMRCCETHTLPPRAHIFGALASEGTCVCVSMEATAVALWVERIAFLLLSCFTSIESCGFGWGAVLGLLALSNFLFRCAMEEKASAVKLKKLHKNLKNSDSRINIERYSDVKSNTNEEKKAVDEDGVMNNRSATSGEGGEDLTMKSKLFEILKKATNNCDAEKLSYKWQEMVVNKVEDEFKKYRALGDEELRKAKGGCEEEFKKKLKIKEDELEAKHDEERRKWEKERKILKEKYEMMRWT</sequence>
<keyword evidence="1" id="KW-0175">Coiled coil</keyword>
<keyword evidence="3" id="KW-1133">Transmembrane helix</keyword>
<organism evidence="4 5">
    <name type="scientific">Populus trichocarpa</name>
    <name type="common">Western balsam poplar</name>
    <name type="synonym">Populus balsamifera subsp. trichocarpa</name>
    <dbReference type="NCBI Taxonomy" id="3694"/>
    <lineage>
        <taxon>Eukaryota</taxon>
        <taxon>Viridiplantae</taxon>
        <taxon>Streptophyta</taxon>
        <taxon>Embryophyta</taxon>
        <taxon>Tracheophyta</taxon>
        <taxon>Spermatophyta</taxon>
        <taxon>Magnoliopsida</taxon>
        <taxon>eudicotyledons</taxon>
        <taxon>Gunneridae</taxon>
        <taxon>Pentapetalae</taxon>
        <taxon>rosids</taxon>
        <taxon>fabids</taxon>
        <taxon>Malpighiales</taxon>
        <taxon>Salicaceae</taxon>
        <taxon>Saliceae</taxon>
        <taxon>Populus</taxon>
    </lineage>
</organism>
<dbReference type="EMBL" id="CM009300">
    <property type="protein sequence ID" value="PNT13814.1"/>
    <property type="molecule type" value="Genomic_DNA"/>
</dbReference>